<dbReference type="NCBIfam" id="TIGR02963">
    <property type="entry name" value="xanthine_xdhA"/>
    <property type="match status" value="1"/>
</dbReference>
<dbReference type="InterPro" id="IPR002346">
    <property type="entry name" value="Mopterin_DH_FAD-bd"/>
</dbReference>
<keyword evidence="3" id="KW-0274">FAD</keyword>
<dbReference type="Proteomes" id="UP000031278">
    <property type="component" value="Unassembled WGS sequence"/>
</dbReference>
<dbReference type="GO" id="GO:0051537">
    <property type="term" value="F:2 iron, 2 sulfur cluster binding"/>
    <property type="evidence" value="ECO:0007669"/>
    <property type="project" value="InterPro"/>
</dbReference>
<dbReference type="PROSITE" id="PS51085">
    <property type="entry name" value="2FE2S_FER_2"/>
    <property type="match status" value="1"/>
</dbReference>
<dbReference type="AlphaFoldDB" id="A0A0B9GFD4"/>
<feature type="domain" description="2Fe-2S ferredoxin-type" evidence="6">
    <location>
        <begin position="1"/>
        <end position="86"/>
    </location>
</feature>
<dbReference type="SUPFAM" id="SSF47741">
    <property type="entry name" value="CO dehydrogenase ISP C-domain like"/>
    <property type="match status" value="1"/>
</dbReference>
<evidence type="ECO:0000256" key="4">
    <source>
        <dbReference type="ARBA" id="ARBA00023002"/>
    </source>
</evidence>
<evidence type="ECO:0000256" key="3">
    <source>
        <dbReference type="ARBA" id="ARBA00022827"/>
    </source>
</evidence>
<dbReference type="InterPro" id="IPR016167">
    <property type="entry name" value="FAD-bd_PCMH_sub1"/>
</dbReference>
<dbReference type="Pfam" id="PF00941">
    <property type="entry name" value="FAD_binding_5"/>
    <property type="match status" value="1"/>
</dbReference>
<dbReference type="Gene3D" id="3.30.465.10">
    <property type="match status" value="1"/>
</dbReference>
<dbReference type="InterPro" id="IPR012175">
    <property type="entry name" value="Xanth_DH_ssu_bac"/>
</dbReference>
<dbReference type="SUPFAM" id="SSF56176">
    <property type="entry name" value="FAD-binding/transporter-associated domain-like"/>
    <property type="match status" value="1"/>
</dbReference>
<dbReference type="GO" id="GO:0005506">
    <property type="term" value="F:iron ion binding"/>
    <property type="evidence" value="ECO:0007669"/>
    <property type="project" value="InterPro"/>
</dbReference>
<dbReference type="SUPFAM" id="SSF55447">
    <property type="entry name" value="CO dehydrogenase flavoprotein C-terminal domain-like"/>
    <property type="match status" value="1"/>
</dbReference>
<dbReference type="InterPro" id="IPR002888">
    <property type="entry name" value="2Fe-2S-bd"/>
</dbReference>
<dbReference type="GO" id="GO:0071949">
    <property type="term" value="F:FAD binding"/>
    <property type="evidence" value="ECO:0007669"/>
    <property type="project" value="InterPro"/>
</dbReference>
<protein>
    <submittedName>
        <fullName evidence="8">FAD-binding molybdopterin dehydrogenase</fullName>
    </submittedName>
</protein>
<dbReference type="EMBL" id="JWLZ01000157">
    <property type="protein sequence ID" value="KHT63480.1"/>
    <property type="molecule type" value="Genomic_DNA"/>
</dbReference>
<dbReference type="InterPro" id="IPR036010">
    <property type="entry name" value="2Fe-2S_ferredoxin-like_sf"/>
</dbReference>
<dbReference type="CDD" id="cd00207">
    <property type="entry name" value="fer2"/>
    <property type="match status" value="1"/>
</dbReference>
<dbReference type="PROSITE" id="PS51387">
    <property type="entry name" value="FAD_PCMH"/>
    <property type="match status" value="1"/>
</dbReference>
<dbReference type="PROSITE" id="PS00197">
    <property type="entry name" value="2FE2S_FER_1"/>
    <property type="match status" value="1"/>
</dbReference>
<keyword evidence="5" id="KW-0408">Iron</keyword>
<dbReference type="InterPro" id="IPR001041">
    <property type="entry name" value="2Fe-2S_ferredoxin-type"/>
</dbReference>
<keyword evidence="1" id="KW-0285">Flavoprotein</keyword>
<evidence type="ECO:0000259" key="6">
    <source>
        <dbReference type="PROSITE" id="PS51085"/>
    </source>
</evidence>
<dbReference type="InterPro" id="IPR014307">
    <property type="entry name" value="Xanthine_DH_ssu"/>
</dbReference>
<reference evidence="8 9" key="1">
    <citation type="submission" date="2014-12" db="EMBL/GenBank/DDBJ databases">
        <title>Genome sequencing of Photobacterium gaetbulicola AD005a.</title>
        <authorList>
            <person name="Adrian T.G.S."/>
            <person name="Chan K.G."/>
        </authorList>
    </citation>
    <scope>NUCLEOTIDE SEQUENCE [LARGE SCALE GENOMIC DNA]</scope>
    <source>
        <strain evidence="8 9">AD005a</strain>
    </source>
</reference>
<dbReference type="PANTHER" id="PTHR45444">
    <property type="entry name" value="XANTHINE DEHYDROGENASE"/>
    <property type="match status" value="1"/>
</dbReference>
<keyword evidence="2" id="KW-0479">Metal-binding</keyword>
<dbReference type="GO" id="GO:0004854">
    <property type="term" value="F:xanthine dehydrogenase activity"/>
    <property type="evidence" value="ECO:0007669"/>
    <property type="project" value="InterPro"/>
</dbReference>
<dbReference type="InterPro" id="IPR016169">
    <property type="entry name" value="FAD-bd_PCMH_sub2"/>
</dbReference>
<dbReference type="InterPro" id="IPR036884">
    <property type="entry name" value="2Fe-2S-bd_dom_sf"/>
</dbReference>
<dbReference type="PANTHER" id="PTHR45444:SF3">
    <property type="entry name" value="XANTHINE DEHYDROGENASE"/>
    <property type="match status" value="1"/>
</dbReference>
<dbReference type="Pfam" id="PF00111">
    <property type="entry name" value="Fer2"/>
    <property type="match status" value="1"/>
</dbReference>
<dbReference type="RefSeq" id="WP_039461873.1">
    <property type="nucleotide sequence ID" value="NZ_JWLZ01000157.1"/>
</dbReference>
<dbReference type="InterPro" id="IPR036318">
    <property type="entry name" value="FAD-bd_PCMH-like_sf"/>
</dbReference>
<dbReference type="PIRSF" id="PIRSF036557">
    <property type="entry name" value="XdhA_RC"/>
    <property type="match status" value="1"/>
</dbReference>
<dbReference type="InterPro" id="IPR005107">
    <property type="entry name" value="CO_DH_flav_C"/>
</dbReference>
<proteinExistence type="predicted"/>
<evidence type="ECO:0000259" key="7">
    <source>
        <dbReference type="PROSITE" id="PS51387"/>
    </source>
</evidence>
<feature type="domain" description="FAD-binding PCMH-type" evidence="7">
    <location>
        <begin position="186"/>
        <end position="362"/>
    </location>
</feature>
<gene>
    <name evidence="8" type="ORF">RJ45_11755</name>
</gene>
<evidence type="ECO:0000313" key="8">
    <source>
        <dbReference type="EMBL" id="KHT63480.1"/>
    </source>
</evidence>
<dbReference type="SMART" id="SM01092">
    <property type="entry name" value="CO_deh_flav_C"/>
    <property type="match status" value="1"/>
</dbReference>
<dbReference type="Gene3D" id="3.30.390.50">
    <property type="entry name" value="CO dehydrogenase flavoprotein, C-terminal domain"/>
    <property type="match status" value="1"/>
</dbReference>
<evidence type="ECO:0000256" key="2">
    <source>
        <dbReference type="ARBA" id="ARBA00022723"/>
    </source>
</evidence>
<evidence type="ECO:0000256" key="5">
    <source>
        <dbReference type="ARBA" id="ARBA00023004"/>
    </source>
</evidence>
<dbReference type="Pfam" id="PF03450">
    <property type="entry name" value="CO_deh_flav_C"/>
    <property type="match status" value="1"/>
</dbReference>
<dbReference type="InterPro" id="IPR016208">
    <property type="entry name" value="Ald_Oxase/xanthine_DH-like"/>
</dbReference>
<dbReference type="InterPro" id="IPR036683">
    <property type="entry name" value="CO_DH_flav_C_dom_sf"/>
</dbReference>
<dbReference type="Pfam" id="PF01799">
    <property type="entry name" value="Fer2_2"/>
    <property type="match status" value="1"/>
</dbReference>
<dbReference type="SUPFAM" id="SSF54292">
    <property type="entry name" value="2Fe-2S ferredoxin-like"/>
    <property type="match status" value="1"/>
</dbReference>
<accession>A0A0B9GFD4</accession>
<name>A0A0B9GFD4_9GAMM</name>
<dbReference type="InterPro" id="IPR006058">
    <property type="entry name" value="2Fe2S_fd_BS"/>
</dbReference>
<dbReference type="Gene3D" id="1.10.150.120">
    <property type="entry name" value="[2Fe-2S]-binding domain"/>
    <property type="match status" value="1"/>
</dbReference>
<dbReference type="Gene3D" id="3.10.20.30">
    <property type="match status" value="1"/>
</dbReference>
<comment type="caution">
    <text evidence="8">The sequence shown here is derived from an EMBL/GenBank/DDBJ whole genome shotgun (WGS) entry which is preliminary data.</text>
</comment>
<keyword evidence="4" id="KW-0560">Oxidoreductase</keyword>
<sequence>MIKFLLNQELREEKRLSPNMTVLNYLRTIAHRTGTKEGCGSGNCGTCTVVLAELTDDDQLLYRAVNACTVFVSALHGKQLITIEALKDQNGTLHPVQQALVDLHGSQCGFCTPGIVMSLFSLIKNTSQPSRQAVVDALSGNLCRCTGYQPILNAALSLAKQQTILDQFCAQEQVTIAKLTSLRHEPGSLAAESLTCDIPSTTDMLAKLLEDKPQARLIAGSTDMAMEVTQQHNKLDALIDISHVSEMKTITDTNDQLIIGANMPLSACREHLEQYYPDFGDLLNRFASQQIRNQATLGGNIATASPIGDTLPVLIALDATLNLRQGNTARHLPVEQAFSGYRQIALQPGEFVESICIPKPSNLTFRCYKVSKRLNDDISTVCAAFNIGIVDGVVTSARIAYGGMAEIPKRASHCEQHLLGSQWDKRTIDGAMLALDSDFTPLSDCRASAHYRRQIAANLLYRFFIEQQNGQIDTRVTTYG</sequence>
<evidence type="ECO:0000313" key="9">
    <source>
        <dbReference type="Proteomes" id="UP000031278"/>
    </source>
</evidence>
<evidence type="ECO:0000256" key="1">
    <source>
        <dbReference type="ARBA" id="ARBA00022630"/>
    </source>
</evidence>
<dbReference type="Gene3D" id="3.30.43.10">
    <property type="entry name" value="Uridine Diphospho-n-acetylenolpyruvylglucosamine Reductase, domain 2"/>
    <property type="match status" value="1"/>
</dbReference>
<organism evidence="8 9">
    <name type="scientific">Photobacterium gaetbulicola</name>
    <dbReference type="NCBI Taxonomy" id="1295392"/>
    <lineage>
        <taxon>Bacteria</taxon>
        <taxon>Pseudomonadati</taxon>
        <taxon>Pseudomonadota</taxon>
        <taxon>Gammaproteobacteria</taxon>
        <taxon>Vibrionales</taxon>
        <taxon>Vibrionaceae</taxon>
        <taxon>Photobacterium</taxon>
    </lineage>
</organism>
<dbReference type="InterPro" id="IPR016166">
    <property type="entry name" value="FAD-bd_PCMH"/>
</dbReference>
<dbReference type="InterPro" id="IPR012675">
    <property type="entry name" value="Beta-grasp_dom_sf"/>
</dbReference>